<protein>
    <recommendedName>
        <fullName evidence="2">ubiquitinyl hydrolase 1</fullName>
        <ecNumber evidence="2">3.4.19.12</ecNumber>
    </recommendedName>
</protein>
<keyword evidence="5" id="KW-0378">Hydrolase</keyword>
<reference evidence="8" key="1">
    <citation type="submission" date="2021-01" db="EMBL/GenBank/DDBJ databases">
        <title>A chromosome-scale assembly of European eel, Anguilla anguilla.</title>
        <authorList>
            <person name="Henkel C."/>
            <person name="Jong-Raadsen S.A."/>
            <person name="Dufour S."/>
            <person name="Weltzien F.-A."/>
            <person name="Palstra A.P."/>
            <person name="Pelster B."/>
            <person name="Spaink H.P."/>
            <person name="Van Den Thillart G.E."/>
            <person name="Jansen H."/>
            <person name="Zahm M."/>
            <person name="Klopp C."/>
            <person name="Cedric C."/>
            <person name="Louis A."/>
            <person name="Berthelot C."/>
            <person name="Parey E."/>
            <person name="Roest Crollius H."/>
            <person name="Montfort J."/>
            <person name="Robinson-Rechavi M."/>
            <person name="Bucao C."/>
            <person name="Bouchez O."/>
            <person name="Gislard M."/>
            <person name="Lluch J."/>
            <person name="Milhes M."/>
            <person name="Lampietro C."/>
            <person name="Lopez Roques C."/>
            <person name="Donnadieu C."/>
            <person name="Braasch I."/>
            <person name="Desvignes T."/>
            <person name="Postlethwait J."/>
            <person name="Bobe J."/>
            <person name="Guiguen Y."/>
            <person name="Dirks R."/>
        </authorList>
    </citation>
    <scope>NUCLEOTIDE SEQUENCE</scope>
    <source>
        <strain evidence="8">Tag_6206</strain>
        <tissue evidence="8">Liver</tissue>
    </source>
</reference>
<feature type="domain" description="OTU" evidence="7">
    <location>
        <begin position="706"/>
        <end position="833"/>
    </location>
</feature>
<keyword evidence="3" id="KW-0645">Protease</keyword>
<name>A0A9D3RN93_ANGAN</name>
<feature type="domain" description="OTU" evidence="7">
    <location>
        <begin position="216"/>
        <end position="367"/>
    </location>
</feature>
<evidence type="ECO:0000256" key="2">
    <source>
        <dbReference type="ARBA" id="ARBA00012759"/>
    </source>
</evidence>
<accession>A0A9D3RN93</accession>
<feature type="region of interest" description="Disordered" evidence="6">
    <location>
        <begin position="1308"/>
        <end position="1339"/>
    </location>
</feature>
<keyword evidence="9" id="KW-1185">Reference proteome</keyword>
<gene>
    <name evidence="8" type="ORF">ANANG_G00256500</name>
</gene>
<dbReference type="InterPro" id="IPR050704">
    <property type="entry name" value="Peptidase_C85-like"/>
</dbReference>
<dbReference type="PROSITE" id="PS50802">
    <property type="entry name" value="OTU"/>
    <property type="match status" value="2"/>
</dbReference>
<dbReference type="EC" id="3.4.19.12" evidence="2"/>
<evidence type="ECO:0000313" key="9">
    <source>
        <dbReference type="Proteomes" id="UP001044222"/>
    </source>
</evidence>
<dbReference type="GO" id="GO:0006508">
    <property type="term" value="P:proteolysis"/>
    <property type="evidence" value="ECO:0007669"/>
    <property type="project" value="UniProtKB-KW"/>
</dbReference>
<evidence type="ECO:0000313" key="8">
    <source>
        <dbReference type="EMBL" id="KAG5836550.1"/>
    </source>
</evidence>
<dbReference type="SUPFAM" id="SSF54001">
    <property type="entry name" value="Cysteine proteinases"/>
    <property type="match status" value="1"/>
</dbReference>
<comment type="caution">
    <text evidence="8">The sequence shown here is derived from an EMBL/GenBank/DDBJ whole genome shotgun (WGS) entry which is preliminary data.</text>
</comment>
<dbReference type="Pfam" id="PF02338">
    <property type="entry name" value="OTU"/>
    <property type="match status" value="1"/>
</dbReference>
<dbReference type="Gene3D" id="3.90.70.80">
    <property type="match status" value="1"/>
</dbReference>
<evidence type="ECO:0000256" key="6">
    <source>
        <dbReference type="SAM" id="MobiDB-lite"/>
    </source>
</evidence>
<organism evidence="8 9">
    <name type="scientific">Anguilla anguilla</name>
    <name type="common">European freshwater eel</name>
    <name type="synonym">Muraena anguilla</name>
    <dbReference type="NCBI Taxonomy" id="7936"/>
    <lineage>
        <taxon>Eukaryota</taxon>
        <taxon>Metazoa</taxon>
        <taxon>Chordata</taxon>
        <taxon>Craniata</taxon>
        <taxon>Vertebrata</taxon>
        <taxon>Euteleostomi</taxon>
        <taxon>Actinopterygii</taxon>
        <taxon>Neopterygii</taxon>
        <taxon>Teleostei</taxon>
        <taxon>Anguilliformes</taxon>
        <taxon>Anguillidae</taxon>
        <taxon>Anguilla</taxon>
    </lineage>
</organism>
<dbReference type="InterPro" id="IPR046700">
    <property type="entry name" value="DUF6570"/>
</dbReference>
<keyword evidence="4" id="KW-0833">Ubl conjugation pathway</keyword>
<evidence type="ECO:0000256" key="3">
    <source>
        <dbReference type="ARBA" id="ARBA00022670"/>
    </source>
</evidence>
<proteinExistence type="predicted"/>
<feature type="compositionally biased region" description="Acidic residues" evidence="6">
    <location>
        <begin position="1326"/>
        <end position="1339"/>
    </location>
</feature>
<dbReference type="PANTHER" id="PTHR12419">
    <property type="entry name" value="OTU DOMAIN CONTAINING PROTEIN"/>
    <property type="match status" value="1"/>
</dbReference>
<evidence type="ECO:0000259" key="7">
    <source>
        <dbReference type="PROSITE" id="PS50802"/>
    </source>
</evidence>
<sequence>MKYVDHDQWTHLLPTVPDVRMQVRDRRHCIRQHAAKGLFVDIQQRILSGGTMERIFDTYVLCYPSGYCQNAKPVHDPAPKSVAEKKSPHIKKLSGACSRHVGRRPLVVVDRVREVVEQEDVRDKVVRRRKMGHIHTSVTQTEQKQELPTERVLKQELASQLVQKQKFGTDEGTWYRPAAVLAIKKVKNQIRGGVGGGHSIFETAISIAEQHGIQLRSGNPNKANGNCLYESIIDNINARQCFAEHLPERPEHYRKVWNTVGEQKIKASPYYPNIYTEQQWREAWQTLQTTNQYDLDYFGDMAILSCAHTTKKDILVFNTPWKTTTAQPHSPIYVISADAIDPANARDTDVPLVLAYNGHHFESLIPVSHVDVNKTIVLVDAYKTGTYMTPRSLAQMFQLIGHDLHNTETDSPTTKKTICTQATENQKRTKLAPTTTNVQIQNYAAKSQNFYEGNNTSDTIAITLPDVCNSCQKPFQTLLVHLRRSKKCQLHYNLQSLHQEVIVKHADQQPLWQGPKRQKLQKHNQTEVNVGENHVAQQPLPCQKAEEATPIEASEIKMKVTRKRQLQGNPVEVTGTRRTDLLQIQNIGPKSHNLHKANNTSDTIIMTSLDVCKGCQKPFQRLMLHLSRSVQCQLHYNMSESNPTMPNPSADEVVFVNEMESPCLTFSPFTMQQKKSLCSKINIIHNPEYVHTQEPLPRNVPMSDPCETKAIVGDGNCFFRAVSFSISATEGHHRKIRLAVVKHMETNALQYAPILRHGYFSVENYLKASRMKYVHTWATEVEIQAAADLFGVDVFTYSHNKWFKYSTTNEKTIDTAIYLKHCNASHYEVVTCVKQHNSDLCTNLCKKSNDCPQSHQISSFSSRRELDRKNKQYEVNKQFRDAKNKSGIKRYNEDDNYKKTTKQRSINKYATDAQHQTNVKQYSAHKYAIDEQHRANKKKCSIDKYATHDQHRASTKQYSIHKYATHDQHRTHTKQYSIHKYATHDQHRANTKQYSIDKYATHDEHHASTKQYSIDKYATDEQHRASTKQYSIDKYATDQQHRASTKQYSIDKYATDQQHKENLKHCNIIRRIESQKQRQQMDYIVQEFKNKVSTGPQYVCSVCHRQLFKQQVIQCKKDTYGKKGNATASLASKCITETYLHKCKSACVEHCTDPNSTLWICYTCHRKLLDGRMPPESVANNLVLSPIPPQLNNLNSLEQHLIAVNIPFMKMLALPKGGQNGVHGPVTCVPSNVPQIASILPRPEHDDFMIRVKLKRKLTYKGHYEYQYVNSAAIHKAFSYLKQHNPWYKDITFNHEWINPLNKIQQPNNPLSFDNETCAEINPENTNDEASSETTPDDEHIDETIHDTQQHGMFNDTCLQPVDIVQEVMDQHFDGILSLAPAQDNNPVRLLTNEGNEAKCFPVLFPKGTGTFNDTREEKLTICRYFNNRILNADARFAKNLDYIFYAQYLSEINQVVSNVSIALRKGYDSGRKITSDMLMNKDSLQRILHFDEGYKFMKPIRGTPAFWQSVQKDLFAMVRQLGIPTWFCSFSSADMRWKETLQIFLRLEGKHINADDLDWSERCDLLRKNPVTAARMFDHRFHCFLKDVIMSPAQPIGKIVDYFYRVEFQQRGSPHTHCLFWVENAPQVDKADDADVVAFIDQYVTCEMPPLDDKEMHDIVSTVQQHSKRHSKSCRKNKTVCRFNFPRPPSKTLSSQGIKFLKKKCLVSLTKHNLNNKPIIQGFQWNLQDRLWRGYGKLS</sequence>
<dbReference type="Pfam" id="PF20209">
    <property type="entry name" value="DUF6570"/>
    <property type="match status" value="1"/>
</dbReference>
<dbReference type="Proteomes" id="UP001044222">
    <property type="component" value="Chromosome 14"/>
</dbReference>
<dbReference type="Pfam" id="PF14214">
    <property type="entry name" value="Helitron_like_N"/>
    <property type="match status" value="1"/>
</dbReference>
<dbReference type="EMBL" id="JAFIRN010000014">
    <property type="protein sequence ID" value="KAG5836550.1"/>
    <property type="molecule type" value="Genomic_DNA"/>
</dbReference>
<dbReference type="InterPro" id="IPR003323">
    <property type="entry name" value="OTU_dom"/>
</dbReference>
<evidence type="ECO:0000256" key="5">
    <source>
        <dbReference type="ARBA" id="ARBA00022807"/>
    </source>
</evidence>
<dbReference type="CDD" id="cd22744">
    <property type="entry name" value="OTU"/>
    <property type="match status" value="1"/>
</dbReference>
<evidence type="ECO:0000256" key="1">
    <source>
        <dbReference type="ARBA" id="ARBA00000707"/>
    </source>
</evidence>
<keyword evidence="5" id="KW-0788">Thiol protease</keyword>
<dbReference type="InterPro" id="IPR025476">
    <property type="entry name" value="Helitron_helicase-like"/>
</dbReference>
<dbReference type="CDD" id="cd22755">
    <property type="entry name" value="OTU_CeDUB-like"/>
    <property type="match status" value="1"/>
</dbReference>
<evidence type="ECO:0000256" key="4">
    <source>
        <dbReference type="ARBA" id="ARBA00022786"/>
    </source>
</evidence>
<dbReference type="GO" id="GO:0016579">
    <property type="term" value="P:protein deubiquitination"/>
    <property type="evidence" value="ECO:0007669"/>
    <property type="project" value="TreeGrafter"/>
</dbReference>
<dbReference type="GO" id="GO:0004843">
    <property type="term" value="F:cysteine-type deubiquitinase activity"/>
    <property type="evidence" value="ECO:0007669"/>
    <property type="project" value="UniProtKB-EC"/>
</dbReference>
<comment type="catalytic activity">
    <reaction evidence="1">
        <text>Thiol-dependent hydrolysis of ester, thioester, amide, peptide and isopeptide bonds formed by the C-terminal Gly of ubiquitin (a 76-residue protein attached to proteins as an intracellular targeting signal).</text>
        <dbReference type="EC" id="3.4.19.12"/>
    </reaction>
</comment>
<dbReference type="InterPro" id="IPR038765">
    <property type="entry name" value="Papain-like_cys_pep_sf"/>
</dbReference>